<evidence type="ECO:0000256" key="5">
    <source>
        <dbReference type="ARBA" id="ARBA00023015"/>
    </source>
</evidence>
<evidence type="ECO:0000259" key="14">
    <source>
        <dbReference type="PROSITE" id="PS50110"/>
    </source>
</evidence>
<dbReference type="Pfam" id="PF00072">
    <property type="entry name" value="Response_reg"/>
    <property type="match status" value="1"/>
</dbReference>
<dbReference type="PANTHER" id="PTHR48111">
    <property type="entry name" value="REGULATOR OF RPOS"/>
    <property type="match status" value="1"/>
</dbReference>
<dbReference type="GO" id="GO:0005829">
    <property type="term" value="C:cytosol"/>
    <property type="evidence" value="ECO:0007669"/>
    <property type="project" value="TreeGrafter"/>
</dbReference>
<feature type="domain" description="Response regulatory" evidence="14">
    <location>
        <begin position="3"/>
        <end position="116"/>
    </location>
</feature>
<protein>
    <recommendedName>
        <fullName evidence="11">Heme response regulator HssR</fullName>
    </recommendedName>
</protein>
<dbReference type="InterPro" id="IPR011006">
    <property type="entry name" value="CheY-like_superfamily"/>
</dbReference>
<organism evidence="16 17">
    <name type="scientific">Streptococcus suis</name>
    <dbReference type="NCBI Taxonomy" id="1307"/>
    <lineage>
        <taxon>Bacteria</taxon>
        <taxon>Bacillati</taxon>
        <taxon>Bacillota</taxon>
        <taxon>Bacilli</taxon>
        <taxon>Lactobacillales</taxon>
        <taxon>Streptococcaceae</taxon>
        <taxon>Streptococcus</taxon>
    </lineage>
</organism>
<dbReference type="RefSeq" id="WP_044767278.1">
    <property type="nucleotide sequence ID" value="NZ_CEIH01000104.1"/>
</dbReference>
<evidence type="ECO:0000256" key="9">
    <source>
        <dbReference type="ARBA" id="ARBA00023163"/>
    </source>
</evidence>
<dbReference type="GO" id="GO:0006355">
    <property type="term" value="P:regulation of DNA-templated transcription"/>
    <property type="evidence" value="ECO:0007669"/>
    <property type="project" value="InterPro"/>
</dbReference>
<dbReference type="GO" id="GO:0032993">
    <property type="term" value="C:protein-DNA complex"/>
    <property type="evidence" value="ECO:0007669"/>
    <property type="project" value="TreeGrafter"/>
</dbReference>
<evidence type="ECO:0000313" key="17">
    <source>
        <dbReference type="Proteomes" id="UP000069526"/>
    </source>
</evidence>
<dbReference type="SMART" id="SM00448">
    <property type="entry name" value="REC"/>
    <property type="match status" value="1"/>
</dbReference>
<evidence type="ECO:0000256" key="8">
    <source>
        <dbReference type="ARBA" id="ARBA00023159"/>
    </source>
</evidence>
<evidence type="ECO:0000256" key="1">
    <source>
        <dbReference type="ARBA" id="ARBA00004496"/>
    </source>
</evidence>
<dbReference type="InterPro" id="IPR001867">
    <property type="entry name" value="OmpR/PhoB-type_DNA-bd"/>
</dbReference>
<keyword evidence="4" id="KW-0902">Two-component regulatory system</keyword>
<evidence type="ECO:0000256" key="10">
    <source>
        <dbReference type="ARBA" id="ARBA00037471"/>
    </source>
</evidence>
<dbReference type="CDD" id="cd17574">
    <property type="entry name" value="REC_OmpR"/>
    <property type="match status" value="1"/>
</dbReference>
<name>A0A116PMI9_STRSU</name>
<feature type="modified residue" description="4-aspartylphosphate" evidence="12">
    <location>
        <position position="51"/>
    </location>
</feature>
<evidence type="ECO:0000256" key="4">
    <source>
        <dbReference type="ARBA" id="ARBA00023012"/>
    </source>
</evidence>
<keyword evidence="7 13" id="KW-0238">DNA-binding</keyword>
<evidence type="ECO:0000256" key="3">
    <source>
        <dbReference type="ARBA" id="ARBA00022553"/>
    </source>
</evidence>
<dbReference type="PROSITE" id="PS50110">
    <property type="entry name" value="RESPONSE_REGULATORY"/>
    <property type="match status" value="1"/>
</dbReference>
<dbReference type="PANTHER" id="PTHR48111:SF49">
    <property type="entry name" value="HEME RESPONSE REGULATOR HSSR"/>
    <property type="match status" value="1"/>
</dbReference>
<dbReference type="Proteomes" id="UP000069526">
    <property type="component" value="Unassembled WGS sequence"/>
</dbReference>
<evidence type="ECO:0000256" key="12">
    <source>
        <dbReference type="PROSITE-ProRule" id="PRU00169"/>
    </source>
</evidence>
<dbReference type="Gene3D" id="3.40.50.2300">
    <property type="match status" value="1"/>
</dbReference>
<keyword evidence="9" id="KW-0804">Transcription</keyword>
<dbReference type="GO" id="GO:0000976">
    <property type="term" value="F:transcription cis-regulatory region binding"/>
    <property type="evidence" value="ECO:0007669"/>
    <property type="project" value="TreeGrafter"/>
</dbReference>
<keyword evidence="6" id="KW-0843">Virulence</keyword>
<reference evidence="16 17" key="1">
    <citation type="submission" date="2016-02" db="EMBL/GenBank/DDBJ databases">
        <authorList>
            <consortium name="Pathogen Informatics"/>
        </authorList>
    </citation>
    <scope>NUCLEOTIDE SEQUENCE [LARGE SCALE GENOMIC DNA]</scope>
    <source>
        <strain evidence="16 17">SS1013</strain>
    </source>
</reference>
<evidence type="ECO:0000256" key="13">
    <source>
        <dbReference type="PROSITE-ProRule" id="PRU01091"/>
    </source>
</evidence>
<dbReference type="CDD" id="cd00383">
    <property type="entry name" value="trans_reg_C"/>
    <property type="match status" value="1"/>
</dbReference>
<dbReference type="Pfam" id="PF00486">
    <property type="entry name" value="Trans_reg_C"/>
    <property type="match status" value="1"/>
</dbReference>
<dbReference type="EMBL" id="FIJK01000069">
    <property type="protein sequence ID" value="CYW66132.1"/>
    <property type="molecule type" value="Genomic_DNA"/>
</dbReference>
<feature type="domain" description="OmpR/PhoB-type" evidence="15">
    <location>
        <begin position="124"/>
        <end position="221"/>
    </location>
</feature>
<keyword evidence="2" id="KW-0963">Cytoplasm</keyword>
<feature type="DNA-binding region" description="OmpR/PhoB-type" evidence="13">
    <location>
        <begin position="124"/>
        <end position="221"/>
    </location>
</feature>
<dbReference type="SMART" id="SM00862">
    <property type="entry name" value="Trans_reg_C"/>
    <property type="match status" value="1"/>
</dbReference>
<dbReference type="AlphaFoldDB" id="A0A116PMI9"/>
<dbReference type="PROSITE" id="PS51755">
    <property type="entry name" value="OMPR_PHOB"/>
    <property type="match status" value="1"/>
</dbReference>
<dbReference type="SUPFAM" id="SSF52172">
    <property type="entry name" value="CheY-like"/>
    <property type="match status" value="1"/>
</dbReference>
<keyword evidence="3 12" id="KW-0597">Phosphoprotein</keyword>
<evidence type="ECO:0000256" key="11">
    <source>
        <dbReference type="ARBA" id="ARBA00039976"/>
    </source>
</evidence>
<dbReference type="GO" id="GO:0000156">
    <property type="term" value="F:phosphorelay response regulator activity"/>
    <property type="evidence" value="ECO:0007669"/>
    <property type="project" value="TreeGrafter"/>
</dbReference>
<gene>
    <name evidence="16" type="primary">hssR</name>
    <name evidence="16" type="ORF">ERS132539_02110</name>
</gene>
<evidence type="ECO:0000256" key="6">
    <source>
        <dbReference type="ARBA" id="ARBA00023026"/>
    </source>
</evidence>
<accession>A0A116PMI9</accession>
<dbReference type="Gene3D" id="1.10.10.10">
    <property type="entry name" value="Winged helix-like DNA-binding domain superfamily/Winged helix DNA-binding domain"/>
    <property type="match status" value="1"/>
</dbReference>
<keyword evidence="8" id="KW-0010">Activator</keyword>
<dbReference type="InterPro" id="IPR001789">
    <property type="entry name" value="Sig_transdc_resp-reg_receiver"/>
</dbReference>
<proteinExistence type="predicted"/>
<evidence type="ECO:0000313" key="16">
    <source>
        <dbReference type="EMBL" id="CYW66132.1"/>
    </source>
</evidence>
<evidence type="ECO:0000256" key="2">
    <source>
        <dbReference type="ARBA" id="ARBA00022490"/>
    </source>
</evidence>
<keyword evidence="5" id="KW-0805">Transcription regulation</keyword>
<dbReference type="InterPro" id="IPR036388">
    <property type="entry name" value="WH-like_DNA-bd_sf"/>
</dbReference>
<comment type="function">
    <text evidence="10">Member of the two-component regulatory system HssS/HssR involved in intracellular heme homeostasis and tempering of staphylococcal virulence. Phosphorylated HssR binds to a direct repeat sequence within hrtAB promoter and activates the expression of hrtAB, an efflux pump, in response to extracellular heme, hemin, hemoglobin or blood.</text>
</comment>
<evidence type="ECO:0000256" key="7">
    <source>
        <dbReference type="ARBA" id="ARBA00023125"/>
    </source>
</evidence>
<dbReference type="InterPro" id="IPR039420">
    <property type="entry name" value="WalR-like"/>
</dbReference>
<comment type="subcellular location">
    <subcellularLocation>
        <location evidence="1">Cytoplasm</location>
    </subcellularLocation>
</comment>
<sequence length="224" mass="25660">MARILLAEDDFSIQLLVKENLKDRFTILTANNGLEALELIENGQVDLLITDIMMPVMDGIQLVQETRKLNQHLPIIMLTAKSAISDKKESFSRGADDYLTKPIDFEELDMRITALMRRAGVSINRTLHFGDTSLDQLSYTVRWKEQVLELPKKEFDLLFKLLSYPNQIFTQSQLLDDIWGLDSFSSEDTVKTHISRIRKACSHIPDFSIKTIRGLGYKGEITHD</sequence>
<evidence type="ECO:0000259" key="15">
    <source>
        <dbReference type="PROSITE" id="PS51755"/>
    </source>
</evidence>